<organism evidence="11">
    <name type="scientific">Lepeophtheirus salmonis</name>
    <name type="common">Salmon louse</name>
    <name type="synonym">Caligus salmonis</name>
    <dbReference type="NCBI Taxonomy" id="72036"/>
    <lineage>
        <taxon>Eukaryota</taxon>
        <taxon>Metazoa</taxon>
        <taxon>Ecdysozoa</taxon>
        <taxon>Arthropoda</taxon>
        <taxon>Crustacea</taxon>
        <taxon>Multicrustacea</taxon>
        <taxon>Hexanauplia</taxon>
        <taxon>Copepoda</taxon>
        <taxon>Siphonostomatoida</taxon>
        <taxon>Caligidae</taxon>
        <taxon>Lepeophtheirus</taxon>
    </lineage>
</organism>
<keyword evidence="9 10" id="KW-0472">Membrane</keyword>
<keyword evidence="6 10" id="KW-0735">Signal-anchor</keyword>
<evidence type="ECO:0000256" key="6">
    <source>
        <dbReference type="ARBA" id="ARBA00022968"/>
    </source>
</evidence>
<dbReference type="GO" id="GO:0016758">
    <property type="term" value="F:hexosyltransferase activity"/>
    <property type="evidence" value="ECO:0007669"/>
    <property type="project" value="InterPro"/>
</dbReference>
<dbReference type="EC" id="2.4.1.-" evidence="10"/>
<sequence length="365" mass="42545">MNELKKCMIKAIILLVTSIFIMVSFFPQFLMRISSPKLNQVDLIPEESYFPNYLKYEHKEKDLKWLPNDTFNASYYIHPQKRTTIIEPNVPQTMIIENDKGIANSTTKILIICHSAVENFMERTTIRETWGSAMDSLPIMLIFILGKTKNPLIQRKIHNEALLNNDLLQENFIDTYDNLSLKSVFMLKYLKFLNDSQIDIKFILKIDDDCYLNPNSLFKFSFIAEKHPFTIFGKSLGPNSPVHRLINSNETSDNKWTVPKYVYSNDFFPNAISGSGYFFDIEAGLCLYRRSLDTSLINLEDIYITGILRERCDINLINISRFHFMGKKICSIKRSDILIHHVKNPQKMYIIHELVNGITKCRKEP</sequence>
<name>A0A0K2TXX4_LEPSM</name>
<evidence type="ECO:0000256" key="2">
    <source>
        <dbReference type="ARBA" id="ARBA00008661"/>
    </source>
</evidence>
<keyword evidence="8 10" id="KW-0333">Golgi apparatus</keyword>
<proteinExistence type="inferred from homology"/>
<comment type="subcellular location">
    <subcellularLocation>
        <location evidence="1 10">Golgi apparatus membrane</location>
        <topology evidence="1 10">Single-pass type II membrane protein</topology>
    </subcellularLocation>
</comment>
<dbReference type="PANTHER" id="PTHR11214">
    <property type="entry name" value="BETA-1,3-N-ACETYLGLUCOSAMINYLTRANSFERASE"/>
    <property type="match status" value="1"/>
</dbReference>
<protein>
    <recommendedName>
        <fullName evidence="10">Hexosyltransferase</fullName>
        <ecNumber evidence="10">2.4.1.-</ecNumber>
    </recommendedName>
</protein>
<comment type="similarity">
    <text evidence="2 10">Belongs to the glycosyltransferase 31 family.</text>
</comment>
<feature type="transmembrane region" description="Helical" evidence="10">
    <location>
        <begin position="12"/>
        <end position="31"/>
    </location>
</feature>
<dbReference type="GO" id="GO:0000139">
    <property type="term" value="C:Golgi membrane"/>
    <property type="evidence" value="ECO:0007669"/>
    <property type="project" value="UniProtKB-SubCell"/>
</dbReference>
<dbReference type="PANTHER" id="PTHR11214:SF314">
    <property type="entry name" value="HEXOSYLTRANSFERASE"/>
    <property type="match status" value="1"/>
</dbReference>
<dbReference type="Gene3D" id="3.90.550.50">
    <property type="match status" value="1"/>
</dbReference>
<dbReference type="EMBL" id="HACA01013483">
    <property type="protein sequence ID" value="CDW30844.1"/>
    <property type="molecule type" value="Transcribed_RNA"/>
</dbReference>
<dbReference type="AlphaFoldDB" id="A0A0K2TXX4"/>
<keyword evidence="7 10" id="KW-1133">Transmembrane helix</keyword>
<keyword evidence="3 10" id="KW-0328">Glycosyltransferase</keyword>
<evidence type="ECO:0000256" key="10">
    <source>
        <dbReference type="RuleBase" id="RU363063"/>
    </source>
</evidence>
<dbReference type="GO" id="GO:0006493">
    <property type="term" value="P:protein O-linked glycosylation"/>
    <property type="evidence" value="ECO:0007669"/>
    <property type="project" value="TreeGrafter"/>
</dbReference>
<evidence type="ECO:0000256" key="9">
    <source>
        <dbReference type="ARBA" id="ARBA00023136"/>
    </source>
</evidence>
<keyword evidence="4 11" id="KW-0808">Transferase</keyword>
<accession>A0A0K2TXX4</accession>
<evidence type="ECO:0000313" key="11">
    <source>
        <dbReference type="EMBL" id="CDW30844.1"/>
    </source>
</evidence>
<evidence type="ECO:0000256" key="4">
    <source>
        <dbReference type="ARBA" id="ARBA00022679"/>
    </source>
</evidence>
<reference evidence="11" key="1">
    <citation type="submission" date="2014-05" db="EMBL/GenBank/DDBJ databases">
        <authorList>
            <person name="Chronopoulou M."/>
        </authorList>
    </citation>
    <scope>NUCLEOTIDE SEQUENCE</scope>
    <source>
        <tissue evidence="11">Whole organism</tissue>
    </source>
</reference>
<evidence type="ECO:0000256" key="5">
    <source>
        <dbReference type="ARBA" id="ARBA00022692"/>
    </source>
</evidence>
<dbReference type="Pfam" id="PF01762">
    <property type="entry name" value="Galactosyl_T"/>
    <property type="match status" value="1"/>
</dbReference>
<dbReference type="OrthoDB" id="5512589at2759"/>
<evidence type="ECO:0000256" key="8">
    <source>
        <dbReference type="ARBA" id="ARBA00023034"/>
    </source>
</evidence>
<keyword evidence="5 10" id="KW-0812">Transmembrane</keyword>
<dbReference type="InterPro" id="IPR002659">
    <property type="entry name" value="Glyco_trans_31"/>
</dbReference>
<evidence type="ECO:0000256" key="3">
    <source>
        <dbReference type="ARBA" id="ARBA00022676"/>
    </source>
</evidence>
<evidence type="ECO:0000256" key="1">
    <source>
        <dbReference type="ARBA" id="ARBA00004323"/>
    </source>
</evidence>
<evidence type="ECO:0000256" key="7">
    <source>
        <dbReference type="ARBA" id="ARBA00022989"/>
    </source>
</evidence>